<gene>
    <name evidence="3" type="ORF">DYB32_010705</name>
</gene>
<dbReference type="Pfam" id="PF20681">
    <property type="entry name" value="DUF6818"/>
    <property type="match status" value="1"/>
</dbReference>
<evidence type="ECO:0000259" key="2">
    <source>
        <dbReference type="Pfam" id="PF20681"/>
    </source>
</evidence>
<proteinExistence type="predicted"/>
<evidence type="ECO:0000313" key="4">
    <source>
        <dbReference type="Proteomes" id="UP000285060"/>
    </source>
</evidence>
<keyword evidence="4" id="KW-1185">Reference proteome</keyword>
<sequence>MVKRAKGRGKSWCPGSVELMLDHIDDVMPAGGNEWEEVAAGFNGGPYPFRDSDAIKRKYYMLRNHAKTTGDPTCPPEVVRAKLISRRIDANCAVLNLEDNEGDGAGDDSHDDASEQGTHTTLMLCCTDVALDENSQADINEFSPPMPRGVVERPSRTGMSTSELAVLGRKLKRSAPGSSGGMMSYVAKKRQSIDKFIDGAMESDAKGSTDMLSMILLMDERAAQREEKRFEKELEWRQQQQQREERVERDRAEREARREEMQLVLFSKIFGNK</sequence>
<dbReference type="EMBL" id="QUSY01003862">
    <property type="protein sequence ID" value="RHY15888.1"/>
    <property type="molecule type" value="Genomic_DNA"/>
</dbReference>
<dbReference type="Proteomes" id="UP000285060">
    <property type="component" value="Unassembled WGS sequence"/>
</dbReference>
<feature type="domain" description="DUF6818" evidence="2">
    <location>
        <begin position="29"/>
        <end position="103"/>
    </location>
</feature>
<dbReference type="AlphaFoldDB" id="A0A3R6ZGM5"/>
<organism evidence="3 4">
    <name type="scientific">Aphanomyces invadans</name>
    <dbReference type="NCBI Taxonomy" id="157072"/>
    <lineage>
        <taxon>Eukaryota</taxon>
        <taxon>Sar</taxon>
        <taxon>Stramenopiles</taxon>
        <taxon>Oomycota</taxon>
        <taxon>Saprolegniomycetes</taxon>
        <taxon>Saprolegniales</taxon>
        <taxon>Verrucalvaceae</taxon>
        <taxon>Aphanomyces</taxon>
    </lineage>
</organism>
<comment type="caution">
    <text evidence="3">The sequence shown here is derived from an EMBL/GenBank/DDBJ whole genome shotgun (WGS) entry which is preliminary data.</text>
</comment>
<feature type="region of interest" description="Disordered" evidence="1">
    <location>
        <begin position="138"/>
        <end position="161"/>
    </location>
</feature>
<reference evidence="3 4" key="1">
    <citation type="submission" date="2018-08" db="EMBL/GenBank/DDBJ databases">
        <title>Aphanomyces genome sequencing and annotation.</title>
        <authorList>
            <person name="Minardi D."/>
            <person name="Oidtmann B."/>
            <person name="Van Der Giezen M."/>
            <person name="Studholme D.J."/>
        </authorList>
    </citation>
    <scope>NUCLEOTIDE SEQUENCE [LARGE SCALE GENOMIC DNA]</scope>
    <source>
        <strain evidence="3 4">NJM0002</strain>
    </source>
</reference>
<evidence type="ECO:0000256" key="1">
    <source>
        <dbReference type="SAM" id="MobiDB-lite"/>
    </source>
</evidence>
<protein>
    <recommendedName>
        <fullName evidence="2">DUF6818 domain-containing protein</fullName>
    </recommendedName>
</protein>
<evidence type="ECO:0000313" key="3">
    <source>
        <dbReference type="EMBL" id="RHY15888.1"/>
    </source>
</evidence>
<name>A0A3R6ZGM5_9STRA</name>
<dbReference type="PANTHER" id="PTHR34409">
    <property type="entry name" value="SET DOMAIN-CONTAINING PROTEIN"/>
    <property type="match status" value="1"/>
</dbReference>
<dbReference type="PANTHER" id="PTHR34409:SF1">
    <property type="entry name" value="MYB-LIKE DOMAIN-CONTAINING PROTEIN"/>
    <property type="match status" value="1"/>
</dbReference>
<dbReference type="InterPro" id="IPR049203">
    <property type="entry name" value="DUF6818"/>
</dbReference>
<accession>A0A3R6ZGM5</accession>